<dbReference type="RefSeq" id="XP_066080808.1">
    <property type="nucleotide sequence ID" value="XM_066224711.1"/>
</dbReference>
<protein>
    <recommendedName>
        <fullName evidence="10">GATA-type domain-containing protein</fullName>
    </recommendedName>
</protein>
<sequence>MSTHRWSVMNGGLLCFRLTELRISHEQKYLEGIETPPLYIIFLYTRPSAKQTDKISPPAQSPDVSGPSPRSTTSSKSSPVSTNSGSSTTTQKLRPLLPKPIKPSPAPPGSGPAARSKPTGRSGSSNSQRGVGSHQQNHTTNNHTGSSGNMDKLPWRTSSGGKKGPFTVDSGGGKHHHQQQHQHVSPRNQRQPERPPSASSSRHSNPPTPSMSPAVPIDRKNGSFAYPSQPYPSFPHVSTSAGHHSREGSYHQSSIATTPTPLTPIDSITALSASAGGNAFSFGAQASSLGPSSVGGPSQSSYGPSSYNSQYARSAPHKRNQPQGQPALSTTPLDPPPSPWTNQNNSGMLQNQPAFDWSNLPNPSSWLTPESTQPAPVEENAVDPGIFDTLAELVQQSQEKATNGAAFDFSANFLAPGSSSSSIPSMPSTSQNSTSLLSRRLQNQQNSNASPPSNGNNNMYQTSVPPPSGSFSDSISSLTGYGTPGSYGSMNFSQFAPPQQQQQQQQQFQQPQRKNSTAPSTPWPLPDRLGGYVETPVTTPGGSDFGGFNSPVELSAGSHSNRYPPIAPRRREAPQPPAPGYPSLPSNSGSLPSSQMPSRAGSEAPRGESSTSTPQGVSLDTLPPLPAGLSIEHLAQYGTAGLEMAIRMGMGIAMGLNAQQPNQDPNAGSSIWPSMPADAPTPGYFQNVSSPEGSGSQKGRNVSIVDDILNDDFLHGRMPTTPLATPPISNIGSYPVTRRPSQSDVTSPVLPEVGSPEQMARKDPLATQVWKAYARAREVLPNGQRMENLTWRMMHLTLKKKEEEAAAKEKAEREEQERLAKEYIAEVEESRDAMPTTTPNVEAERGRSKGKSRIVGFAGAASNPSPDGMDIDWRAASRSRSRIPMDIDWRGSSRSRSRSALPFRQNPFSEHHAHQLLASGGTPTAEMGLHMPSQNEWANSTRKAPDLPGPRSAGSSFSRSHPNKSLPPVQEGPLDIQPSVKQPHPLDMLAASAPPNGAITLDEIQAALAAGLSPTSRDRQPHLPGINGPGLYSETEENFHPQYGYLPRRVRKTSFDHTVQAHEEGDGDVGVSPTSQFNPRKRQAEASPRDGKTIPLPEGDSGFPTSNFTFSFPQSYDNFFDIAAASGTTPAGNEGLNMSEITAEDIAEWASSQPATADTSAFGSPSAFGLIDPTIAGAGLSLPNIGSPTQSSQPGGDNPFDFQQLMHLYLNANSAASPFTHINPSQVLGALQNQLLSNGNANTDASPNAISPSSLNGAPTPGTTTSQSGNTIKPLPKSVGGKAVDKSSMPPPSLPFSGSTNGSGPVRSNSSPNLQTLRIPSQGQGSSLTKGHNKNTSLSGSLGKSKSKSKNRDNSNHNNSNKNDRIDLGGGGEGEENEDDDNDDDGVPEPESGPGSIINTGESPTMCTNCQTTNTPLWRRDPEGQPLCNACGLFYKLHGVVRPLSLKTDVIKKRNRAGPGPKGEGGSRKNSVSGPSTSSSSTTNTKGSNTNNTGGSGNSKKSGGNTTTATTNGTGGGKKARRSSVDVSLLNNDDDQTASLSASTSASVSGSLPNDLSPLGTGNGNSMTSLLSISGGK</sequence>
<feature type="compositionally biased region" description="Low complexity" evidence="9">
    <location>
        <begin position="583"/>
        <end position="598"/>
    </location>
</feature>
<dbReference type="CDD" id="cd00202">
    <property type="entry name" value="ZnF_GATA"/>
    <property type="match status" value="1"/>
</dbReference>
<evidence type="ECO:0000256" key="8">
    <source>
        <dbReference type="PROSITE-ProRule" id="PRU00094"/>
    </source>
</evidence>
<feature type="region of interest" description="Disordered" evidence="9">
    <location>
        <begin position="657"/>
        <end position="701"/>
    </location>
</feature>
<feature type="region of interest" description="Disordered" evidence="9">
    <location>
        <begin position="937"/>
        <end position="994"/>
    </location>
</feature>
<feature type="compositionally biased region" description="Polar residues" evidence="9">
    <location>
        <begin position="250"/>
        <end position="260"/>
    </location>
</feature>
<dbReference type="GO" id="GO:0000978">
    <property type="term" value="F:RNA polymerase II cis-regulatory region sequence-specific DNA binding"/>
    <property type="evidence" value="ECO:0007669"/>
    <property type="project" value="TreeGrafter"/>
</dbReference>
<dbReference type="PANTHER" id="PTHR10071:SF281">
    <property type="entry name" value="BOX A-BINDING FACTOR-RELATED"/>
    <property type="match status" value="1"/>
</dbReference>
<dbReference type="PROSITE" id="PS00344">
    <property type="entry name" value="GATA_ZN_FINGER_1"/>
    <property type="match status" value="1"/>
</dbReference>
<dbReference type="Pfam" id="PF00320">
    <property type="entry name" value="GATA"/>
    <property type="match status" value="1"/>
</dbReference>
<feature type="compositionally biased region" description="Polar residues" evidence="9">
    <location>
        <begin position="1239"/>
        <end position="1271"/>
    </location>
</feature>
<dbReference type="EMBL" id="CP144089">
    <property type="protein sequence ID" value="WWD02841.1"/>
    <property type="molecule type" value="Genomic_DNA"/>
</dbReference>
<feature type="compositionally biased region" description="Polar residues" evidence="9">
    <location>
        <begin position="119"/>
        <end position="149"/>
    </location>
</feature>
<dbReference type="FunFam" id="3.30.50.10:FF:000007">
    <property type="entry name" value="Nitrogen regulatory AreA, N-terminal"/>
    <property type="match status" value="1"/>
</dbReference>
<dbReference type="PRINTS" id="PR00619">
    <property type="entry name" value="GATAZNFINGER"/>
</dbReference>
<evidence type="ECO:0000259" key="10">
    <source>
        <dbReference type="PROSITE" id="PS50114"/>
    </source>
</evidence>
<dbReference type="SUPFAM" id="SSF57716">
    <property type="entry name" value="Glucocorticoid receptor-like (DNA-binding domain)"/>
    <property type="match status" value="1"/>
</dbReference>
<feature type="compositionally biased region" description="Polar residues" evidence="9">
    <location>
        <begin position="608"/>
        <end position="618"/>
    </location>
</feature>
<feature type="compositionally biased region" description="Low complexity" evidence="9">
    <location>
        <begin position="416"/>
        <end position="433"/>
    </location>
</feature>
<evidence type="ECO:0000313" key="12">
    <source>
        <dbReference type="Proteomes" id="UP001358614"/>
    </source>
</evidence>
<feature type="compositionally biased region" description="Low complexity" evidence="9">
    <location>
        <begin position="278"/>
        <end position="311"/>
    </location>
</feature>
<proteinExistence type="predicted"/>
<evidence type="ECO:0000256" key="6">
    <source>
        <dbReference type="ARBA" id="ARBA00023163"/>
    </source>
</evidence>
<feature type="compositionally biased region" description="Basic and acidic residues" evidence="9">
    <location>
        <begin position="1082"/>
        <end position="1092"/>
    </location>
</feature>
<name>A0AAX4K8N3_9TREE</name>
<dbReference type="InterPro" id="IPR013088">
    <property type="entry name" value="Znf_NHR/GATA"/>
</dbReference>
<dbReference type="GO" id="GO:0005634">
    <property type="term" value="C:nucleus"/>
    <property type="evidence" value="ECO:0007669"/>
    <property type="project" value="UniProtKB-SubCell"/>
</dbReference>
<dbReference type="Proteomes" id="UP001358614">
    <property type="component" value="Chromosome 1"/>
</dbReference>
<feature type="region of interest" description="Disordered" evidence="9">
    <location>
        <begin position="1451"/>
        <end position="1577"/>
    </location>
</feature>
<feature type="compositionally biased region" description="Polar residues" evidence="9">
    <location>
        <begin position="657"/>
        <end position="672"/>
    </location>
</feature>
<reference evidence="11 12" key="1">
    <citation type="submission" date="2024-01" db="EMBL/GenBank/DDBJ databases">
        <title>Comparative genomics of Cryptococcus and Kwoniella reveals pathogenesis evolution and contrasting modes of karyotype evolution via chromosome fusion or intercentromeric recombination.</title>
        <authorList>
            <person name="Coelho M.A."/>
            <person name="David-Palma M."/>
            <person name="Shea T."/>
            <person name="Bowers K."/>
            <person name="McGinley-Smith S."/>
            <person name="Mohammad A.W."/>
            <person name="Gnirke A."/>
            <person name="Yurkov A.M."/>
            <person name="Nowrousian M."/>
            <person name="Sun S."/>
            <person name="Cuomo C.A."/>
            <person name="Heitman J."/>
        </authorList>
    </citation>
    <scope>NUCLEOTIDE SEQUENCE [LARGE SCALE GENOMIC DNA]</scope>
    <source>
        <strain evidence="11 12">PYCC6329</strain>
    </source>
</reference>
<dbReference type="InterPro" id="IPR000679">
    <property type="entry name" value="Znf_GATA"/>
</dbReference>
<evidence type="ECO:0000256" key="1">
    <source>
        <dbReference type="ARBA" id="ARBA00004123"/>
    </source>
</evidence>
<comment type="subcellular location">
    <subcellularLocation>
        <location evidence="1">Nucleus</location>
    </subcellularLocation>
</comment>
<feature type="region of interest" description="Disordered" evidence="9">
    <location>
        <begin position="278"/>
        <end position="384"/>
    </location>
</feature>
<dbReference type="PANTHER" id="PTHR10071">
    <property type="entry name" value="TRANSCRIPTION FACTOR GATA FAMILY MEMBER"/>
    <property type="match status" value="1"/>
</dbReference>
<dbReference type="Gene3D" id="3.30.50.10">
    <property type="entry name" value="Erythroid Transcription Factor GATA-1, subunit A"/>
    <property type="match status" value="1"/>
</dbReference>
<feature type="compositionally biased region" description="Polar residues" evidence="9">
    <location>
        <begin position="1296"/>
        <end position="1336"/>
    </location>
</feature>
<evidence type="ECO:0000256" key="7">
    <source>
        <dbReference type="ARBA" id="ARBA00023242"/>
    </source>
</evidence>
<feature type="region of interest" description="Disordered" evidence="9">
    <location>
        <begin position="1239"/>
        <end position="1421"/>
    </location>
</feature>
<feature type="compositionally biased region" description="Pro residues" evidence="9">
    <location>
        <begin position="97"/>
        <end position="110"/>
    </location>
</feature>
<keyword evidence="7" id="KW-0539">Nucleus</keyword>
<feature type="region of interest" description="Disordered" evidence="9">
    <location>
        <begin position="1181"/>
        <end position="1200"/>
    </location>
</feature>
<dbReference type="InterPro" id="IPR013860">
    <property type="entry name" value="AreA_GATA"/>
</dbReference>
<feature type="compositionally biased region" description="Low complexity" evidence="9">
    <location>
        <begin position="1537"/>
        <end position="1552"/>
    </location>
</feature>
<feature type="region of interest" description="Disordered" evidence="9">
    <location>
        <begin position="51"/>
        <end position="265"/>
    </location>
</feature>
<feature type="compositionally biased region" description="Acidic residues" evidence="9">
    <location>
        <begin position="1373"/>
        <end position="1388"/>
    </location>
</feature>
<evidence type="ECO:0000256" key="2">
    <source>
        <dbReference type="ARBA" id="ARBA00022723"/>
    </source>
</evidence>
<dbReference type="GO" id="GO:0000122">
    <property type="term" value="P:negative regulation of transcription by RNA polymerase II"/>
    <property type="evidence" value="ECO:0007669"/>
    <property type="project" value="TreeGrafter"/>
</dbReference>
<evidence type="ECO:0000256" key="3">
    <source>
        <dbReference type="ARBA" id="ARBA00022771"/>
    </source>
</evidence>
<keyword evidence="3 8" id="KW-0863">Zinc-finger</keyword>
<feature type="region of interest" description="Disordered" evidence="9">
    <location>
        <begin position="1013"/>
        <end position="1037"/>
    </location>
</feature>
<keyword evidence="5" id="KW-0805">Transcription regulation</keyword>
<organism evidence="11 12">
    <name type="scientific">Kwoniella europaea PYCC6329</name>
    <dbReference type="NCBI Taxonomy" id="1423913"/>
    <lineage>
        <taxon>Eukaryota</taxon>
        <taxon>Fungi</taxon>
        <taxon>Dikarya</taxon>
        <taxon>Basidiomycota</taxon>
        <taxon>Agaricomycotina</taxon>
        <taxon>Tremellomycetes</taxon>
        <taxon>Tremellales</taxon>
        <taxon>Cryptococcaceae</taxon>
        <taxon>Kwoniella</taxon>
    </lineage>
</organism>
<dbReference type="InterPro" id="IPR039355">
    <property type="entry name" value="Transcription_factor_GATA"/>
</dbReference>
<keyword evidence="4" id="KW-0862">Zinc</keyword>
<dbReference type="KEGG" id="ker:91099687"/>
<feature type="compositionally biased region" description="Polar residues" evidence="9">
    <location>
        <begin position="1564"/>
        <end position="1577"/>
    </location>
</feature>
<evidence type="ECO:0000256" key="5">
    <source>
        <dbReference type="ARBA" id="ARBA00023015"/>
    </source>
</evidence>
<dbReference type="GO" id="GO:0045944">
    <property type="term" value="P:positive regulation of transcription by RNA polymerase II"/>
    <property type="evidence" value="ECO:0007669"/>
    <property type="project" value="TreeGrafter"/>
</dbReference>
<keyword evidence="12" id="KW-1185">Reference proteome</keyword>
<feature type="compositionally biased region" description="Low complexity" evidence="9">
    <location>
        <begin position="494"/>
        <end position="512"/>
    </location>
</feature>
<feature type="domain" description="GATA-type" evidence="10">
    <location>
        <begin position="1401"/>
        <end position="1454"/>
    </location>
</feature>
<dbReference type="Pfam" id="PF08550">
    <property type="entry name" value="GATA_AreA"/>
    <property type="match status" value="1"/>
</dbReference>
<feature type="compositionally biased region" description="Low complexity" evidence="9">
    <location>
        <begin position="65"/>
        <end position="96"/>
    </location>
</feature>
<feature type="region of interest" description="Disordered" evidence="9">
    <location>
        <begin position="1062"/>
        <end position="1096"/>
    </location>
</feature>
<dbReference type="GO" id="GO:0000981">
    <property type="term" value="F:DNA-binding transcription factor activity, RNA polymerase II-specific"/>
    <property type="evidence" value="ECO:0007669"/>
    <property type="project" value="TreeGrafter"/>
</dbReference>
<evidence type="ECO:0000256" key="9">
    <source>
        <dbReference type="SAM" id="MobiDB-lite"/>
    </source>
</evidence>
<gene>
    <name evidence="11" type="ORF">V865_000883</name>
</gene>
<keyword evidence="6" id="KW-0804">Transcription</keyword>
<feature type="compositionally biased region" description="Low complexity" evidence="9">
    <location>
        <begin position="1469"/>
        <end position="1512"/>
    </location>
</feature>
<feature type="compositionally biased region" description="Polar residues" evidence="9">
    <location>
        <begin position="684"/>
        <end position="700"/>
    </location>
</feature>
<accession>A0AAX4K8N3</accession>
<dbReference type="PROSITE" id="PS50114">
    <property type="entry name" value="GATA_ZN_FINGER_2"/>
    <property type="match status" value="1"/>
</dbReference>
<feature type="compositionally biased region" description="Polar residues" evidence="9">
    <location>
        <begin position="1184"/>
        <end position="1195"/>
    </location>
</feature>
<dbReference type="GeneID" id="91099687"/>
<evidence type="ECO:0000256" key="4">
    <source>
        <dbReference type="ARBA" id="ARBA00022833"/>
    </source>
</evidence>
<feature type="region of interest" description="Disordered" evidence="9">
    <location>
        <begin position="827"/>
        <end position="872"/>
    </location>
</feature>
<feature type="compositionally biased region" description="Polar residues" evidence="9">
    <location>
        <begin position="1397"/>
        <end position="1416"/>
    </location>
</feature>
<evidence type="ECO:0000313" key="11">
    <source>
        <dbReference type="EMBL" id="WWD02841.1"/>
    </source>
</evidence>
<dbReference type="GO" id="GO:0008270">
    <property type="term" value="F:zinc ion binding"/>
    <property type="evidence" value="ECO:0007669"/>
    <property type="project" value="UniProtKB-KW"/>
</dbReference>
<keyword evidence="2" id="KW-0479">Metal-binding</keyword>
<feature type="region of interest" description="Disordered" evidence="9">
    <location>
        <begin position="737"/>
        <end position="762"/>
    </location>
</feature>
<feature type="region of interest" description="Disordered" evidence="9">
    <location>
        <begin position="411"/>
        <end position="624"/>
    </location>
</feature>
<feature type="compositionally biased region" description="Low complexity" evidence="9">
    <location>
        <begin position="442"/>
        <end position="458"/>
    </location>
</feature>
<feature type="compositionally biased region" description="Polar residues" evidence="9">
    <location>
        <begin position="340"/>
        <end position="374"/>
    </location>
</feature>
<dbReference type="SMART" id="SM00401">
    <property type="entry name" value="ZnF_GATA"/>
    <property type="match status" value="1"/>
</dbReference>